<dbReference type="Pfam" id="PF00646">
    <property type="entry name" value="F-box"/>
    <property type="match status" value="1"/>
</dbReference>
<accession>G3NUI8</accession>
<dbReference type="InterPro" id="IPR001810">
    <property type="entry name" value="F-box_dom"/>
</dbReference>
<dbReference type="GeneID" id="120833959"/>
<keyword evidence="4" id="KW-1185">Reference proteome</keyword>
<evidence type="ECO:0000313" key="3">
    <source>
        <dbReference type="Ensembl" id="ENSGACP00000009006.2"/>
    </source>
</evidence>
<reference evidence="3 4" key="1">
    <citation type="journal article" date="2021" name="G3 (Bethesda)">
        <title>Improved contiguity of the threespine stickleback genome using long-read sequencing.</title>
        <authorList>
            <person name="Nath S."/>
            <person name="Shaw D.E."/>
            <person name="White M.A."/>
        </authorList>
    </citation>
    <scope>NUCLEOTIDE SEQUENCE [LARGE SCALE GENOMIC DNA]</scope>
    <source>
        <strain evidence="3 4">Lake Benthic</strain>
    </source>
</reference>
<sequence length="454" mass="52625">MVRRSSRNVGKYTLTHQSHKRTRRRPRPTRTTVTRTMVTRSQRAGLPSGSFFHRLPSEVFYMILDNLSVLESSVFSMVSKEINQFILDYISSLAWKNKTIIQSFHRSTCLQQKSTIEHYRDLGVLFKRCTLLLPTKDRLKFIFSQFSQIPCFLLEHCFTPDCIGFSSYGVFLQTLIAGWDELECHRVFNFLSDLTNLLQKTEAVVTGKPGVRWYQKLQLRLFCRHVLLDPWLNQPDCHFWLMQLLKPWPMVSQANLLFVLYGPLMPEGNRETFGWQDLVERGLPHSSLWDMARAVLLLFGKLEVKGNSANSLLAILEELIVIPRPWHVENVARLLVLCGSSLCYTVLASKAVNGRLLEVSRLIVYIILVCEKDGYHMTWAVKMVQQICKVFSTAPERFCFIQQLESMFSEVTREVFELSVTGNPLEDGETFQTLCFLLDSSARFHTKFLHMFLK</sequence>
<feature type="domain" description="F-box" evidence="2">
    <location>
        <begin position="49"/>
        <end position="98"/>
    </location>
</feature>
<evidence type="ECO:0000256" key="1">
    <source>
        <dbReference type="SAM" id="MobiDB-lite"/>
    </source>
</evidence>
<name>G3NUI8_GASAC</name>
<dbReference type="OMA" id="AFACVTM"/>
<dbReference type="PANTHER" id="PTHR34098">
    <property type="entry name" value="F-BOX ONLY PROTEIN 47"/>
    <property type="match status" value="1"/>
</dbReference>
<dbReference type="eggNOG" id="ENOG502QV8T">
    <property type="taxonomic scope" value="Eukaryota"/>
</dbReference>
<organism evidence="3 4">
    <name type="scientific">Gasterosteus aculeatus aculeatus</name>
    <name type="common">three-spined stickleback</name>
    <dbReference type="NCBI Taxonomy" id="481459"/>
    <lineage>
        <taxon>Eukaryota</taxon>
        <taxon>Metazoa</taxon>
        <taxon>Chordata</taxon>
        <taxon>Craniata</taxon>
        <taxon>Vertebrata</taxon>
        <taxon>Euteleostomi</taxon>
        <taxon>Actinopterygii</taxon>
        <taxon>Neopterygii</taxon>
        <taxon>Teleostei</taxon>
        <taxon>Neoteleostei</taxon>
        <taxon>Acanthomorphata</taxon>
        <taxon>Eupercaria</taxon>
        <taxon>Perciformes</taxon>
        <taxon>Cottioidei</taxon>
        <taxon>Gasterosteales</taxon>
        <taxon>Gasterosteidae</taxon>
        <taxon>Gasterosteus</taxon>
    </lineage>
</organism>
<evidence type="ECO:0000313" key="4">
    <source>
        <dbReference type="Proteomes" id="UP000007635"/>
    </source>
</evidence>
<dbReference type="STRING" id="69293.ENSGACP00000009006"/>
<dbReference type="Bgee" id="ENSGACG00000006797">
    <property type="expression patterns" value="Expressed in testis"/>
</dbReference>
<dbReference type="AlphaFoldDB" id="G3NUI8"/>
<dbReference type="KEGG" id="gat:120833959"/>
<dbReference type="PANTHER" id="PTHR34098:SF1">
    <property type="entry name" value="F-BOX ONLY PROTEIN 47"/>
    <property type="match status" value="1"/>
</dbReference>
<dbReference type="PROSITE" id="PS50181">
    <property type="entry name" value="FBOX"/>
    <property type="match status" value="1"/>
</dbReference>
<dbReference type="InterPro" id="IPR056622">
    <property type="entry name" value="ARM_FBXO47"/>
</dbReference>
<feature type="region of interest" description="Disordered" evidence="1">
    <location>
        <begin position="1"/>
        <end position="31"/>
    </location>
</feature>
<dbReference type="Pfam" id="PF24467">
    <property type="entry name" value="ARM_FBXO47"/>
    <property type="match status" value="1"/>
</dbReference>
<dbReference type="Ensembl" id="ENSGACT00000009026.2">
    <property type="protein sequence ID" value="ENSGACP00000009006.2"/>
    <property type="gene ID" value="ENSGACG00000006797.2"/>
</dbReference>
<protein>
    <recommendedName>
        <fullName evidence="2">F-box domain-containing protein</fullName>
    </recommendedName>
</protein>
<dbReference type="InParanoid" id="G3NUI8"/>
<evidence type="ECO:0000259" key="2">
    <source>
        <dbReference type="PROSITE" id="PS50181"/>
    </source>
</evidence>
<dbReference type="Proteomes" id="UP000007635">
    <property type="component" value="Chromosome XVI"/>
</dbReference>
<dbReference type="RefSeq" id="XP_040057571.1">
    <property type="nucleotide sequence ID" value="XM_040201637.1"/>
</dbReference>
<proteinExistence type="predicted"/>
<reference evidence="3" key="2">
    <citation type="submission" date="2025-08" db="UniProtKB">
        <authorList>
            <consortium name="Ensembl"/>
        </authorList>
    </citation>
    <scope>IDENTIFICATION</scope>
</reference>
<feature type="compositionally biased region" description="Basic residues" evidence="1">
    <location>
        <begin position="17"/>
        <end position="28"/>
    </location>
</feature>
<dbReference type="GeneTree" id="ENSGT00940000167237"/>
<reference evidence="3" key="3">
    <citation type="submission" date="2025-09" db="UniProtKB">
        <authorList>
            <consortium name="Ensembl"/>
        </authorList>
    </citation>
    <scope>IDENTIFICATION</scope>
</reference>
<dbReference type="InterPro" id="IPR038946">
    <property type="entry name" value="FBXO47"/>
</dbReference>